<feature type="domain" description="Conjugative transposon TraJ C-terminal" evidence="3">
    <location>
        <begin position="31"/>
        <end position="370"/>
    </location>
</feature>
<comment type="caution">
    <text evidence="4">The sequence shown here is derived from an EMBL/GenBank/DDBJ whole genome shotgun (WGS) entry which is preliminary data.</text>
</comment>
<accession>A0A847RWC9</accession>
<evidence type="ECO:0000313" key="4">
    <source>
        <dbReference type="EMBL" id="NLR67322.1"/>
    </source>
</evidence>
<organism evidence="4 5">
    <name type="scientific">Chitinophaga varians</name>
    <dbReference type="NCBI Taxonomy" id="2202339"/>
    <lineage>
        <taxon>Bacteria</taxon>
        <taxon>Pseudomonadati</taxon>
        <taxon>Bacteroidota</taxon>
        <taxon>Chitinophagia</taxon>
        <taxon>Chitinophagales</taxon>
        <taxon>Chitinophagaceae</taxon>
        <taxon>Chitinophaga</taxon>
    </lineage>
</organism>
<feature type="transmembrane region" description="Helical" evidence="1">
    <location>
        <begin position="302"/>
        <end position="322"/>
    </location>
</feature>
<keyword evidence="1" id="KW-0472">Membrane</keyword>
<evidence type="ECO:0000256" key="2">
    <source>
        <dbReference type="SAM" id="SignalP"/>
    </source>
</evidence>
<dbReference type="RefSeq" id="WP_168873198.1">
    <property type="nucleotide sequence ID" value="NZ_JABAIA010000002.1"/>
</dbReference>
<feature type="transmembrane region" description="Helical" evidence="1">
    <location>
        <begin position="225"/>
        <end position="246"/>
    </location>
</feature>
<dbReference type="AlphaFoldDB" id="A0A847RWC9"/>
<dbReference type="Pfam" id="PF07863">
    <property type="entry name" value="CtnDOT_TraJ"/>
    <property type="match status" value="1"/>
</dbReference>
<dbReference type="InterPro" id="IPR012424">
    <property type="entry name" value="Conjugative_transposon_TraJ_C"/>
</dbReference>
<dbReference type="Proteomes" id="UP000570474">
    <property type="component" value="Unassembled WGS sequence"/>
</dbReference>
<dbReference type="EMBL" id="JABAIA010000002">
    <property type="protein sequence ID" value="NLR67322.1"/>
    <property type="molecule type" value="Genomic_DNA"/>
</dbReference>
<evidence type="ECO:0000313" key="5">
    <source>
        <dbReference type="Proteomes" id="UP000570474"/>
    </source>
</evidence>
<gene>
    <name evidence="4" type="primary">traJ</name>
    <name evidence="4" type="ORF">HGH92_23660</name>
</gene>
<keyword evidence="2" id="KW-0732">Signal</keyword>
<keyword evidence="1" id="KW-1133">Transmembrane helix</keyword>
<protein>
    <submittedName>
        <fullName evidence="4">Conjugative transposon protein TraJ</fullName>
    </submittedName>
</protein>
<proteinExistence type="predicted"/>
<feature type="transmembrane region" description="Helical" evidence="1">
    <location>
        <begin position="92"/>
        <end position="112"/>
    </location>
</feature>
<keyword evidence="1" id="KW-0812">Transmembrane</keyword>
<feature type="chain" id="PRO_5032283371" evidence="2">
    <location>
        <begin position="24"/>
        <end position="429"/>
    </location>
</feature>
<feature type="signal peptide" evidence="2">
    <location>
        <begin position="1"/>
        <end position="23"/>
    </location>
</feature>
<dbReference type="NCBIfam" id="TIGR03782">
    <property type="entry name" value="Bac_Flav_CT_J"/>
    <property type="match status" value="1"/>
</dbReference>
<evidence type="ECO:0000259" key="3">
    <source>
        <dbReference type="Pfam" id="PF07863"/>
    </source>
</evidence>
<evidence type="ECO:0000256" key="1">
    <source>
        <dbReference type="SAM" id="Phobius"/>
    </source>
</evidence>
<dbReference type="InterPro" id="IPR022393">
    <property type="entry name" value="Conjugative_transposon_TraJ"/>
</dbReference>
<keyword evidence="5" id="KW-1185">Reference proteome</keyword>
<reference evidence="4 5" key="1">
    <citation type="submission" date="2020-04" db="EMBL/GenBank/DDBJ databases">
        <authorList>
            <person name="Yin C."/>
        </authorList>
    </citation>
    <scope>NUCLEOTIDE SEQUENCE [LARGE SCALE GENOMIC DNA]</scope>
    <source>
        <strain evidence="4 5">Ae27</strain>
    </source>
</reference>
<feature type="transmembrane region" description="Helical" evidence="1">
    <location>
        <begin position="258"/>
        <end position="277"/>
    </location>
</feature>
<name>A0A847RWC9_9BACT</name>
<sequence length="429" mass="45925">MKVWLKSLLVALVLLGVPCLLQAGSGGVADDIKSLHSVLDELYSKLMPLCKELVSVGRAIAGFAALWYIAARVWGHLSRAEPIDFYPLFRPFILGFAILIFPSVIALINGVMQPTVTGTARMVDKADESVAALLKQKEEAIKKTDVWQMYVGPTGEGDRERWYKYTHDGQSSDDEGFFASVGNDIRFAFAKASYNFRNAIKEVIAEVLQLLFAAVSLCINTMRTFNLIILAILGPLVFGLSVFDGFQHTIKHWLARYINVFLWLPIAQIFGAVIATIQAEMLKIDLTQIGQTGDTFFSRTDLGYMVFLIIGIYGYTTIPSIANHIMFVGGDALTGKMTSAMGGVAGAAGGAAMGAAGMAGKAAGAAADGFGHMMFADNNSVEAGLKNLYNAPDNIKEGYDSGSTGKGIAASAGRAFGHMANKLKGGDTS</sequence>